<name>J9H931_9ZZZZ</name>
<comment type="subcellular location">
    <subcellularLocation>
        <location evidence="1">Membrane</location>
        <topology evidence="1">Multi-pass membrane protein</topology>
    </subcellularLocation>
</comment>
<reference evidence="7" key="1">
    <citation type="journal article" date="2012" name="PLoS ONE">
        <title>Gene sets for utilization of primary and secondary nutrition supplies in the distal gut of endangered iberian lynx.</title>
        <authorList>
            <person name="Alcaide M."/>
            <person name="Messina E."/>
            <person name="Richter M."/>
            <person name="Bargiela R."/>
            <person name="Peplies J."/>
            <person name="Huws S.A."/>
            <person name="Newbold C.J."/>
            <person name="Golyshin P.N."/>
            <person name="Simon M.A."/>
            <person name="Lopez G."/>
            <person name="Yakimov M.M."/>
            <person name="Ferrer M."/>
        </authorList>
    </citation>
    <scope>NUCLEOTIDE SEQUENCE</scope>
</reference>
<dbReference type="EMBL" id="AMCI01000008">
    <property type="protein sequence ID" value="EJX10985.1"/>
    <property type="molecule type" value="Genomic_DNA"/>
</dbReference>
<feature type="transmembrane region" description="Helical" evidence="5">
    <location>
        <begin position="359"/>
        <end position="385"/>
    </location>
</feature>
<protein>
    <submittedName>
        <fullName evidence="7">Proton-translocating NADH-quinone oxidoreductase, chain N</fullName>
    </submittedName>
</protein>
<dbReference type="GO" id="GO:0042773">
    <property type="term" value="P:ATP synthesis coupled electron transport"/>
    <property type="evidence" value="ECO:0007669"/>
    <property type="project" value="InterPro"/>
</dbReference>
<feature type="transmembrane region" description="Helical" evidence="5">
    <location>
        <begin position="65"/>
        <end position="85"/>
    </location>
</feature>
<feature type="transmembrane region" description="Helical" evidence="5">
    <location>
        <begin position="312"/>
        <end position="333"/>
    </location>
</feature>
<keyword evidence="2 5" id="KW-0812">Transmembrane</keyword>
<evidence type="ECO:0000313" key="7">
    <source>
        <dbReference type="EMBL" id="EJX10985.1"/>
    </source>
</evidence>
<dbReference type="Pfam" id="PF00361">
    <property type="entry name" value="Proton_antipo_M"/>
    <property type="match status" value="1"/>
</dbReference>
<gene>
    <name evidence="7" type="ORF">EVA_00334</name>
</gene>
<feature type="transmembrane region" description="Helical" evidence="5">
    <location>
        <begin position="285"/>
        <end position="306"/>
    </location>
</feature>
<feature type="transmembrane region" description="Helical" evidence="5">
    <location>
        <begin position="433"/>
        <end position="455"/>
    </location>
</feature>
<dbReference type="AlphaFoldDB" id="J9H931"/>
<feature type="transmembrane region" description="Helical" evidence="5">
    <location>
        <begin position="97"/>
        <end position="112"/>
    </location>
</feature>
<evidence type="ECO:0000256" key="5">
    <source>
        <dbReference type="SAM" id="Phobius"/>
    </source>
</evidence>
<dbReference type="PANTHER" id="PTHR22773">
    <property type="entry name" value="NADH DEHYDROGENASE"/>
    <property type="match status" value="1"/>
</dbReference>
<organism evidence="7">
    <name type="scientific">gut metagenome</name>
    <dbReference type="NCBI Taxonomy" id="749906"/>
    <lineage>
        <taxon>unclassified sequences</taxon>
        <taxon>metagenomes</taxon>
        <taxon>organismal metagenomes</taxon>
    </lineage>
</organism>
<feature type="domain" description="NADH:quinone oxidoreductase/Mrp antiporter transmembrane" evidence="6">
    <location>
        <begin position="114"/>
        <end position="403"/>
    </location>
</feature>
<keyword evidence="3 5" id="KW-1133">Transmembrane helix</keyword>
<proteinExistence type="inferred from homology"/>
<dbReference type="NCBIfam" id="TIGR01770">
    <property type="entry name" value="NDH_I_N"/>
    <property type="match status" value="1"/>
</dbReference>
<feature type="transmembrane region" description="Helical" evidence="5">
    <location>
        <begin position="256"/>
        <end position="276"/>
    </location>
</feature>
<feature type="transmembrane region" description="Helical" evidence="5">
    <location>
        <begin position="6"/>
        <end position="22"/>
    </location>
</feature>
<feature type="transmembrane region" description="Helical" evidence="5">
    <location>
        <begin position="190"/>
        <end position="214"/>
    </location>
</feature>
<feature type="transmembrane region" description="Helical" evidence="5">
    <location>
        <begin position="118"/>
        <end position="137"/>
    </location>
</feature>
<evidence type="ECO:0000256" key="4">
    <source>
        <dbReference type="ARBA" id="ARBA00023136"/>
    </source>
</evidence>
<dbReference type="InterPro" id="IPR001750">
    <property type="entry name" value="ND/Mrp_TM"/>
</dbReference>
<comment type="caution">
    <text evidence="7">The sequence shown here is derived from an EMBL/GenBank/DDBJ whole genome shotgun (WGS) entry which is preliminary data.</text>
</comment>
<accession>J9H931</accession>
<keyword evidence="4 5" id="KW-0472">Membrane</keyword>
<feature type="transmembrane region" description="Helical" evidence="5">
    <location>
        <begin position="391"/>
        <end position="412"/>
    </location>
</feature>
<feature type="transmembrane region" description="Helical" evidence="5">
    <location>
        <begin position="149"/>
        <end position="170"/>
    </location>
</feature>
<dbReference type="GO" id="GO:0016020">
    <property type="term" value="C:membrane"/>
    <property type="evidence" value="ECO:0007669"/>
    <property type="project" value="UniProtKB-SubCell"/>
</dbReference>
<evidence type="ECO:0000256" key="2">
    <source>
        <dbReference type="ARBA" id="ARBA00022692"/>
    </source>
</evidence>
<evidence type="ECO:0000256" key="1">
    <source>
        <dbReference type="ARBA" id="ARBA00004141"/>
    </source>
</evidence>
<sequence>MRGELSLTFVFLCVFLADLFLSPSQRHRLHPLACLLLAGQLLLSLPTHEVTLFGGMYHSTPMSQLLQSLLSFGTLLVFLQAHTWLQRPDTRHKEGEFYTLTLSTLLGLYFLISAGHFLLFFLGLELATVPMACLVAFDKYKGHSAEAGAKFILSALFSSGIFLYGISMFYGTTGTLYFADLPARLDGGALQLVSLVFVFSGLAFKLSLVPFHLWTADTYQGAPTPVTAYLSVLSKGGAAFALMTLLTHVFAPLVTAWSEMLSGVLIVTITVGNLFALRQQNLKRFMAFSSVSQAGYLLLGCLAGTAQGLTSLVYYLLVYLAANLAVFGVIGAIEQAHHGRVDRDDYNGLYRTNPRLSMVLTLALFSLAGIPPFAGFFSKFFVFAAAFHSGYLWVVFLALVNTIVSLYYYLLVVKALFIVPNDQPLSYFRSSHATRLSLVLCLAGIVLLGLASPVYEWLAQTALL</sequence>
<feature type="transmembrane region" description="Helical" evidence="5">
    <location>
        <begin position="226"/>
        <end position="250"/>
    </location>
</feature>
<dbReference type="GO" id="GO:0008137">
    <property type="term" value="F:NADH dehydrogenase (ubiquinone) activity"/>
    <property type="evidence" value="ECO:0007669"/>
    <property type="project" value="InterPro"/>
</dbReference>
<evidence type="ECO:0000256" key="3">
    <source>
        <dbReference type="ARBA" id="ARBA00022989"/>
    </source>
</evidence>
<dbReference type="InterPro" id="IPR010096">
    <property type="entry name" value="NADH-Q_OxRdtase_suN/2"/>
</dbReference>
<dbReference type="HAMAP" id="MF_00445">
    <property type="entry name" value="NDH1_NuoN_1"/>
    <property type="match status" value="1"/>
</dbReference>
<evidence type="ECO:0000259" key="6">
    <source>
        <dbReference type="Pfam" id="PF00361"/>
    </source>
</evidence>